<accession>A0A1T4YBV1</accession>
<gene>
    <name evidence="1" type="ORF">SAMN02745166_02879</name>
</gene>
<dbReference type="Proteomes" id="UP000190774">
    <property type="component" value="Unassembled WGS sequence"/>
</dbReference>
<proteinExistence type="predicted"/>
<evidence type="ECO:0000313" key="1">
    <source>
        <dbReference type="EMBL" id="SKA99246.1"/>
    </source>
</evidence>
<evidence type="ECO:0000313" key="2">
    <source>
        <dbReference type="Proteomes" id="UP000190774"/>
    </source>
</evidence>
<dbReference type="EMBL" id="FUYE01000009">
    <property type="protein sequence ID" value="SKA99246.1"/>
    <property type="molecule type" value="Genomic_DNA"/>
</dbReference>
<keyword evidence="2" id="KW-1185">Reference proteome</keyword>
<dbReference type="Gene3D" id="2.30.30.700">
    <property type="entry name" value="SLA1 homology domain 1"/>
    <property type="match status" value="1"/>
</dbReference>
<organism evidence="1 2">
    <name type="scientific">Prosthecobacter debontii</name>
    <dbReference type="NCBI Taxonomy" id="48467"/>
    <lineage>
        <taxon>Bacteria</taxon>
        <taxon>Pseudomonadati</taxon>
        <taxon>Verrucomicrobiota</taxon>
        <taxon>Verrucomicrobiia</taxon>
        <taxon>Verrucomicrobiales</taxon>
        <taxon>Verrucomicrobiaceae</taxon>
        <taxon>Prosthecobacter</taxon>
    </lineage>
</organism>
<dbReference type="RefSeq" id="WP_078814061.1">
    <property type="nucleotide sequence ID" value="NZ_FUYE01000009.1"/>
</dbReference>
<sequence>MARLFGLWIMSNGLIQAQQLHSPRVWTSQDGRTVTASLVAVQGGQVTLQLANGNRSTVAVGALSQVDQAFLENAAQPSSATTSSARDKLTWNPEVLSIDPKTLEVKEGDQRATTRRYHYQVENFEFISTAPLAKSVMAEVAGDFILTEKYLKAQPWDWSPKPKSGDRFIIYMAETDSDYRELGGSDSNASEMVNDACLIRFRSLGLKKVGARYQYDSREKEPGRITGIVAYGMLYDVNGWTQPWTGWGFTNFLRFVAYQNNGTVRSTELVSSLRKAVKDAADQSQVSLDLPRMLKYMRPGPRGSDVKSRLEQQMDSYLLIYYFGYLDGDGTGSGLHEYYRNIFDRSKRSRSPDAAAARLQAAGLESASPEQLLTRLLKDRDDATLAADMKEKFKGIGIRFE</sequence>
<protein>
    <submittedName>
        <fullName evidence="1">SLA1 homology domain 1, SHD1</fullName>
    </submittedName>
</protein>
<reference evidence="2" key="1">
    <citation type="submission" date="2017-02" db="EMBL/GenBank/DDBJ databases">
        <authorList>
            <person name="Varghese N."/>
            <person name="Submissions S."/>
        </authorList>
    </citation>
    <scope>NUCLEOTIDE SEQUENCE [LARGE SCALE GENOMIC DNA]</scope>
    <source>
        <strain evidence="2">ATCC 700200</strain>
    </source>
</reference>
<dbReference type="AlphaFoldDB" id="A0A1T4YBV1"/>
<name>A0A1T4YBV1_9BACT</name>